<dbReference type="GO" id="GO:0006355">
    <property type="term" value="P:regulation of DNA-templated transcription"/>
    <property type="evidence" value="ECO:0007669"/>
    <property type="project" value="InterPro"/>
</dbReference>
<gene>
    <name evidence="4" type="primary">Lrif1</name>
</gene>
<dbReference type="PANTHER" id="PTHR16131:SF2">
    <property type="entry name" value="LIGAND-DEPENDENT NUCLEAR RECEPTOR-INTERACTING FACTOR 1"/>
    <property type="match status" value="1"/>
</dbReference>
<evidence type="ECO:0000256" key="2">
    <source>
        <dbReference type="SAM" id="MobiDB-lite"/>
    </source>
</evidence>
<dbReference type="GO" id="GO:0005654">
    <property type="term" value="C:nucleoplasm"/>
    <property type="evidence" value="ECO:0007669"/>
    <property type="project" value="Ensembl"/>
</dbReference>
<sequence>MSSSLQSALLKPAEENSGSGSHCVSGCMYQVVQMVGTDGKNLLQLLPIPKSSGNLTPVVQSPVASDALKGNTGNEVQVNFQAQISCSSTSTSVQLPIFQPANTTKYFLTETVNGSEKGDITSAGTGSFMTPVSKVESHGMKIDGLNMQTFAFAPSIQNDSSHFVVNTPTLPVNVNSSILPPGPHLQIPVHAEVKSIPESTLPPSVRQNIHATATRSPSGKIEASQIPTVIYVSPVKEVTNRVIKNFQTISPKPVILNTSKIPLNVATETPLKSGQHSETAQVKIIFQESLQPSIPSLVPLKSSNNVASKISKTFIVRKNLGDNTVNTPLLNTISSHGTQSISVPIKDNALVMNGKVYLLNKEGIHGLPSQNDHPSSVSSGNPLRQDSSKVVSSSPDTEISKEPNSALIQSKSSQLETKSLSNCQLASMTSLRAEKNQTLERPSFSMANPHTVNQCSNYHKQSKTVFTSPVFPNGFRTVQNSPRKGNLIQSIEKICTSVDAATVTSQQCVFRDQELQTQCEMASMLKKNTEERNNKKYSQGSNTKTSYLKSDAEFKKLFGLTKDLRVDLTRIPDCLGSRKGSDSFSSLMKSNSYKDAEFVVKEEEIKQSFPKKRKGKTIKKMEYTKRRRIKKSSDTVMNGTDVASSQLLSISPTSDIPQHDIVTSQSTTREDKRTEVEHCSYEKQDKGTLSSSVSFDQSNYFNKSYTEDIFLVTPPELEETIRDEKIRRLKQIVREKEAALEEMRKKMHQKQ</sequence>
<dbReference type="GO" id="GO:0001740">
    <property type="term" value="C:Barr body"/>
    <property type="evidence" value="ECO:0007669"/>
    <property type="project" value="Ensembl"/>
</dbReference>
<dbReference type="InterPro" id="IPR026191">
    <property type="entry name" value="LRIF1"/>
</dbReference>
<feature type="compositionally biased region" description="Polar residues" evidence="2">
    <location>
        <begin position="368"/>
        <end position="413"/>
    </location>
</feature>
<dbReference type="OrthoDB" id="9944055at2759"/>
<dbReference type="eggNOG" id="ENOG502QU1A">
    <property type="taxonomic scope" value="Eukaryota"/>
</dbReference>
<dbReference type="AlphaFoldDB" id="A0A1U7QD92"/>
<dbReference type="RefSeq" id="XP_005076649.1">
    <property type="nucleotide sequence ID" value="XM_005076592.4"/>
</dbReference>
<dbReference type="CTD" id="55791"/>
<keyword evidence="3" id="KW-1185">Reference proteome</keyword>
<accession>A0A1U7QD92</accession>
<evidence type="ECO:0000313" key="3">
    <source>
        <dbReference type="Proteomes" id="UP000886700"/>
    </source>
</evidence>
<keyword evidence="1" id="KW-0175">Coiled coil</keyword>
<feature type="region of interest" description="Disordered" evidence="2">
    <location>
        <begin position="1"/>
        <end position="21"/>
    </location>
</feature>
<dbReference type="PANTHER" id="PTHR16131">
    <property type="entry name" value="LIGAND-DEPENDENT NUCLEAR RECEPTOR-INTERACTING FACTOR 1"/>
    <property type="match status" value="1"/>
</dbReference>
<evidence type="ECO:0000256" key="1">
    <source>
        <dbReference type="SAM" id="Coils"/>
    </source>
</evidence>
<protein>
    <submittedName>
        <fullName evidence="4">Ligand-dependent nuclear receptor-interacting factor 1 isoform X1</fullName>
    </submittedName>
</protein>
<dbReference type="STRING" id="10036.ENSMAUP00000009454"/>
<reference evidence="4" key="1">
    <citation type="submission" date="2025-08" db="UniProtKB">
        <authorList>
            <consortium name="RefSeq"/>
        </authorList>
    </citation>
    <scope>IDENTIFICATION</scope>
    <source>
        <tissue evidence="4">Liver</tissue>
    </source>
</reference>
<organism evidence="3 4">
    <name type="scientific">Mesocricetus auratus</name>
    <name type="common">Golden hamster</name>
    <dbReference type="NCBI Taxonomy" id="10036"/>
    <lineage>
        <taxon>Eukaryota</taxon>
        <taxon>Metazoa</taxon>
        <taxon>Chordata</taxon>
        <taxon>Craniata</taxon>
        <taxon>Vertebrata</taxon>
        <taxon>Euteleostomi</taxon>
        <taxon>Mammalia</taxon>
        <taxon>Eutheria</taxon>
        <taxon>Euarchontoglires</taxon>
        <taxon>Glires</taxon>
        <taxon>Rodentia</taxon>
        <taxon>Myomorpha</taxon>
        <taxon>Muroidea</taxon>
        <taxon>Cricetidae</taxon>
        <taxon>Cricetinae</taxon>
        <taxon>Mesocricetus</taxon>
    </lineage>
</organism>
<dbReference type="Pfam" id="PF15741">
    <property type="entry name" value="LRIF1"/>
    <property type="match status" value="1"/>
</dbReference>
<dbReference type="GO" id="GO:0009048">
    <property type="term" value="P:dosage compensation by inactivation of X chromosome"/>
    <property type="evidence" value="ECO:0007669"/>
    <property type="project" value="Ensembl"/>
</dbReference>
<proteinExistence type="predicted"/>
<name>A0A1U7QD92_MESAU</name>
<dbReference type="KEGG" id="maua:101822491"/>
<dbReference type="GO" id="GO:0042974">
    <property type="term" value="F:nuclear retinoic acid receptor binding"/>
    <property type="evidence" value="ECO:0007669"/>
    <property type="project" value="InterPro"/>
</dbReference>
<evidence type="ECO:0000313" key="4">
    <source>
        <dbReference type="RefSeq" id="XP_005076649.1"/>
    </source>
</evidence>
<feature type="region of interest" description="Disordered" evidence="2">
    <location>
        <begin position="367"/>
        <end position="413"/>
    </location>
</feature>
<dbReference type="Proteomes" id="UP000886700">
    <property type="component" value="Unplaced"/>
</dbReference>
<dbReference type="GeneID" id="101822491"/>
<feature type="coiled-coil region" evidence="1">
    <location>
        <begin position="722"/>
        <end position="749"/>
    </location>
</feature>
<dbReference type="GO" id="GO:0034451">
    <property type="term" value="C:centriolar satellite"/>
    <property type="evidence" value="ECO:0007669"/>
    <property type="project" value="Ensembl"/>
</dbReference>
<keyword evidence="4" id="KW-0675">Receptor</keyword>
<dbReference type="GO" id="GO:0000781">
    <property type="term" value="C:chromosome, telomeric region"/>
    <property type="evidence" value="ECO:0007669"/>
    <property type="project" value="Ensembl"/>
</dbReference>